<keyword evidence="1" id="KW-0812">Transmembrane</keyword>
<evidence type="ECO:0000256" key="1">
    <source>
        <dbReference type="SAM" id="Phobius"/>
    </source>
</evidence>
<accession>A0A1H6I205</accession>
<evidence type="ECO:0000259" key="2">
    <source>
        <dbReference type="Pfam" id="PF02517"/>
    </source>
</evidence>
<dbReference type="Proteomes" id="UP000183190">
    <property type="component" value="Unassembled WGS sequence"/>
</dbReference>
<protein>
    <recommendedName>
        <fullName evidence="2">CAAX prenyl protease 2/Lysostaphin resistance protein A-like domain-containing protein</fullName>
    </recommendedName>
</protein>
<feature type="transmembrane region" description="Helical" evidence="1">
    <location>
        <begin position="207"/>
        <end position="224"/>
    </location>
</feature>
<dbReference type="AlphaFoldDB" id="A0A1H6I205"/>
<feature type="transmembrane region" description="Helical" evidence="1">
    <location>
        <begin position="179"/>
        <end position="200"/>
    </location>
</feature>
<dbReference type="OrthoDB" id="9782250at2"/>
<dbReference type="GO" id="GO:0004175">
    <property type="term" value="F:endopeptidase activity"/>
    <property type="evidence" value="ECO:0007669"/>
    <property type="project" value="UniProtKB-ARBA"/>
</dbReference>
<organism evidence="3 4">
    <name type="scientific">Ruminococcus flavefaciens</name>
    <dbReference type="NCBI Taxonomy" id="1265"/>
    <lineage>
        <taxon>Bacteria</taxon>
        <taxon>Bacillati</taxon>
        <taxon>Bacillota</taxon>
        <taxon>Clostridia</taxon>
        <taxon>Eubacteriales</taxon>
        <taxon>Oscillospiraceae</taxon>
        <taxon>Ruminococcus</taxon>
    </lineage>
</organism>
<dbReference type="GO" id="GO:0080120">
    <property type="term" value="P:CAAX-box protein maturation"/>
    <property type="evidence" value="ECO:0007669"/>
    <property type="project" value="UniProtKB-ARBA"/>
</dbReference>
<sequence>MEITTKSRKLKITLLVYIIIFYGTWTMYTFLVSPFLEEHFQNAAVCQIIKECIKNLVWTLPAMLLVHHFSSEVHIKLKEMFTTKVKWLHYLPIFAFFTVYILTNHYMMHHSFKISPDFGAATIIIILSVGLTEEMVFRGWLLNATISSDKNKQWQAIALNSVMFMMIHFPTWIKHDTFVSAFTGFGFIELIALGVILSLSFLKSRNIFIPILLHMYWDLLVMMLE</sequence>
<feature type="transmembrane region" description="Helical" evidence="1">
    <location>
        <begin position="118"/>
        <end position="142"/>
    </location>
</feature>
<feature type="domain" description="CAAX prenyl protease 2/Lysostaphin resistance protein A-like" evidence="2">
    <location>
        <begin position="121"/>
        <end position="220"/>
    </location>
</feature>
<evidence type="ECO:0000313" key="3">
    <source>
        <dbReference type="EMBL" id="SEH42805.1"/>
    </source>
</evidence>
<feature type="transmembrane region" description="Helical" evidence="1">
    <location>
        <begin position="154"/>
        <end position="173"/>
    </location>
</feature>
<dbReference type="RefSeq" id="WP_074714429.1">
    <property type="nucleotide sequence ID" value="NZ_FNWV01000001.1"/>
</dbReference>
<dbReference type="Pfam" id="PF02517">
    <property type="entry name" value="Rce1-like"/>
    <property type="match status" value="1"/>
</dbReference>
<keyword evidence="1" id="KW-0472">Membrane</keyword>
<dbReference type="InterPro" id="IPR003675">
    <property type="entry name" value="Rce1/LyrA-like_dom"/>
</dbReference>
<evidence type="ECO:0000313" key="4">
    <source>
        <dbReference type="Proteomes" id="UP000183190"/>
    </source>
</evidence>
<reference evidence="3 4" key="1">
    <citation type="submission" date="2016-10" db="EMBL/GenBank/DDBJ databases">
        <authorList>
            <person name="de Groot N.N."/>
        </authorList>
    </citation>
    <scope>NUCLEOTIDE SEQUENCE [LARGE SCALE GENOMIC DNA]</scope>
    <source>
        <strain evidence="3 4">YAD2003</strain>
    </source>
</reference>
<gene>
    <name evidence="3" type="ORF">SAMN02910265_00635</name>
</gene>
<feature type="transmembrane region" description="Helical" evidence="1">
    <location>
        <begin position="87"/>
        <end position="106"/>
    </location>
</feature>
<keyword evidence="1" id="KW-1133">Transmembrane helix</keyword>
<proteinExistence type="predicted"/>
<feature type="transmembrane region" description="Helical" evidence="1">
    <location>
        <begin position="12"/>
        <end position="36"/>
    </location>
</feature>
<name>A0A1H6I205_RUMFL</name>
<dbReference type="EMBL" id="FNWV01000001">
    <property type="protein sequence ID" value="SEH42805.1"/>
    <property type="molecule type" value="Genomic_DNA"/>
</dbReference>